<evidence type="ECO:0000313" key="8">
    <source>
        <dbReference type="Proteomes" id="UP000544110"/>
    </source>
</evidence>
<keyword evidence="3 5" id="KW-1133">Transmembrane helix</keyword>
<comment type="caution">
    <text evidence="7">The sequence shown here is derived from an EMBL/GenBank/DDBJ whole genome shotgun (WGS) entry which is preliminary data.</text>
</comment>
<evidence type="ECO:0000256" key="5">
    <source>
        <dbReference type="SAM" id="Phobius"/>
    </source>
</evidence>
<keyword evidence="2 5" id="KW-0812">Transmembrane</keyword>
<sequence>MSAGATPRHAWALVARREVVVKLTDRTFVLGTLATLAVLVGVIVLQGWLGGRATTYDVAVTTPQAEQVAAASAARAPQVDGDVEVRVRELDDDAAALRALEAEEVDAVLAPASAARGDGAGAGWVLTTRDGADAGLRAVVETVVREQALTANAAAAGTTVEELTRGSALAVEQLTGDSTTSELRDLLGYAFSMLFYVASLLFGFTLANSVLEEKQSRLAEMIAVAVPLRQLLAGKVVGNTVLALTQVVLYVAVGLVGLRATDYGDALGGVTGAVGWFLVFFLAGFTVLSCLWAVAGALASRSEDLQSTATPVTMLVLAVFFGAVLLEGTARTVASYLPPFSAVLMPLRLLEGDVAWWQALLALAGLLALGAELVVVAERLYRRALLQTQGRLSVREAWRVEV</sequence>
<dbReference type="RefSeq" id="WP_179519035.1">
    <property type="nucleotide sequence ID" value="NZ_JACCAC010000001.1"/>
</dbReference>
<dbReference type="Pfam" id="PF12698">
    <property type="entry name" value="ABC2_membrane_3"/>
    <property type="match status" value="1"/>
</dbReference>
<feature type="transmembrane region" description="Helical" evidence="5">
    <location>
        <begin position="312"/>
        <end position="334"/>
    </location>
</feature>
<protein>
    <submittedName>
        <fullName evidence="7">ABC-2 type transport system permease protein</fullName>
    </submittedName>
</protein>
<reference evidence="7 8" key="1">
    <citation type="submission" date="2020-07" db="EMBL/GenBank/DDBJ databases">
        <title>Sequencing the genomes of 1000 actinobacteria strains.</title>
        <authorList>
            <person name="Klenk H.-P."/>
        </authorList>
    </citation>
    <scope>NUCLEOTIDE SEQUENCE [LARGE SCALE GENOMIC DNA]</scope>
    <source>
        <strain evidence="7 8">DSM 24552</strain>
    </source>
</reference>
<evidence type="ECO:0000256" key="3">
    <source>
        <dbReference type="ARBA" id="ARBA00022989"/>
    </source>
</evidence>
<feature type="transmembrane region" description="Helical" evidence="5">
    <location>
        <begin position="186"/>
        <end position="211"/>
    </location>
</feature>
<dbReference type="GO" id="GO:0016020">
    <property type="term" value="C:membrane"/>
    <property type="evidence" value="ECO:0007669"/>
    <property type="project" value="UniProtKB-SubCell"/>
</dbReference>
<accession>A0A7Y9UVF0</accession>
<dbReference type="Proteomes" id="UP000544110">
    <property type="component" value="Unassembled WGS sequence"/>
</dbReference>
<dbReference type="AlphaFoldDB" id="A0A7Y9UVF0"/>
<feature type="transmembrane region" description="Helical" evidence="5">
    <location>
        <begin position="27"/>
        <end position="49"/>
    </location>
</feature>
<keyword evidence="8" id="KW-1185">Reference proteome</keyword>
<dbReference type="PANTHER" id="PTHR43471">
    <property type="entry name" value="ABC TRANSPORTER PERMEASE"/>
    <property type="match status" value="1"/>
</dbReference>
<keyword evidence="4 5" id="KW-0472">Membrane</keyword>
<feature type="transmembrane region" description="Helical" evidence="5">
    <location>
        <begin position="232"/>
        <end position="253"/>
    </location>
</feature>
<gene>
    <name evidence="7" type="ORF">BJ989_003154</name>
</gene>
<proteinExistence type="predicted"/>
<feature type="transmembrane region" description="Helical" evidence="5">
    <location>
        <begin position="273"/>
        <end position="300"/>
    </location>
</feature>
<evidence type="ECO:0000256" key="2">
    <source>
        <dbReference type="ARBA" id="ARBA00022692"/>
    </source>
</evidence>
<organism evidence="7 8">
    <name type="scientific">Nocardioides perillae</name>
    <dbReference type="NCBI Taxonomy" id="1119534"/>
    <lineage>
        <taxon>Bacteria</taxon>
        <taxon>Bacillati</taxon>
        <taxon>Actinomycetota</taxon>
        <taxon>Actinomycetes</taxon>
        <taxon>Propionibacteriales</taxon>
        <taxon>Nocardioidaceae</taxon>
        <taxon>Nocardioides</taxon>
    </lineage>
</organism>
<evidence type="ECO:0000256" key="1">
    <source>
        <dbReference type="ARBA" id="ARBA00004141"/>
    </source>
</evidence>
<dbReference type="PANTHER" id="PTHR43471:SF3">
    <property type="entry name" value="ABC TRANSPORTER PERMEASE PROTEIN NATB"/>
    <property type="match status" value="1"/>
</dbReference>
<dbReference type="EMBL" id="JACCAC010000001">
    <property type="protein sequence ID" value="NYG56850.1"/>
    <property type="molecule type" value="Genomic_DNA"/>
</dbReference>
<feature type="domain" description="ABC-2 type transporter transmembrane" evidence="6">
    <location>
        <begin position="28"/>
        <end position="376"/>
    </location>
</feature>
<comment type="subcellular location">
    <subcellularLocation>
        <location evidence="1">Membrane</location>
        <topology evidence="1">Multi-pass membrane protein</topology>
    </subcellularLocation>
</comment>
<evidence type="ECO:0000256" key="4">
    <source>
        <dbReference type="ARBA" id="ARBA00023136"/>
    </source>
</evidence>
<feature type="transmembrane region" description="Helical" evidence="5">
    <location>
        <begin position="354"/>
        <end position="377"/>
    </location>
</feature>
<dbReference type="InterPro" id="IPR013525">
    <property type="entry name" value="ABC2_TM"/>
</dbReference>
<dbReference type="GO" id="GO:0140359">
    <property type="term" value="F:ABC-type transporter activity"/>
    <property type="evidence" value="ECO:0007669"/>
    <property type="project" value="InterPro"/>
</dbReference>
<evidence type="ECO:0000313" key="7">
    <source>
        <dbReference type="EMBL" id="NYG56850.1"/>
    </source>
</evidence>
<evidence type="ECO:0000259" key="6">
    <source>
        <dbReference type="Pfam" id="PF12698"/>
    </source>
</evidence>
<name>A0A7Y9UVF0_9ACTN</name>